<keyword evidence="2 4" id="KW-0238">DNA-binding</keyword>
<dbReference type="eggNOG" id="COG1309">
    <property type="taxonomic scope" value="Bacteria"/>
</dbReference>
<dbReference type="SUPFAM" id="SSF46689">
    <property type="entry name" value="Homeodomain-like"/>
    <property type="match status" value="1"/>
</dbReference>
<evidence type="ECO:0000313" key="8">
    <source>
        <dbReference type="Proteomes" id="UP000000366"/>
    </source>
</evidence>
<name>A2SIT4_METPP</name>
<dbReference type="Pfam" id="PF00440">
    <property type="entry name" value="TetR_N"/>
    <property type="match status" value="1"/>
</dbReference>
<evidence type="ECO:0000259" key="6">
    <source>
        <dbReference type="PROSITE" id="PS50977"/>
    </source>
</evidence>
<evidence type="ECO:0000256" key="2">
    <source>
        <dbReference type="ARBA" id="ARBA00023125"/>
    </source>
</evidence>
<proteinExistence type="predicted"/>
<evidence type="ECO:0000256" key="4">
    <source>
        <dbReference type="PROSITE-ProRule" id="PRU00335"/>
    </source>
</evidence>
<dbReference type="KEGG" id="mpt:Mpe_A2518"/>
<accession>A2SIT4</accession>
<keyword evidence="1" id="KW-0805">Transcription regulation</keyword>
<organism evidence="7 8">
    <name type="scientific">Methylibium petroleiphilum (strain ATCC BAA-1232 / LMG 22953 / PM1)</name>
    <dbReference type="NCBI Taxonomy" id="420662"/>
    <lineage>
        <taxon>Bacteria</taxon>
        <taxon>Pseudomonadati</taxon>
        <taxon>Pseudomonadota</taxon>
        <taxon>Betaproteobacteria</taxon>
        <taxon>Burkholderiales</taxon>
        <taxon>Sphaerotilaceae</taxon>
        <taxon>Methylibium</taxon>
    </lineage>
</organism>
<keyword evidence="3" id="KW-0804">Transcription</keyword>
<feature type="region of interest" description="Disordered" evidence="5">
    <location>
        <begin position="1"/>
        <end position="27"/>
    </location>
</feature>
<dbReference type="InterPro" id="IPR009057">
    <property type="entry name" value="Homeodomain-like_sf"/>
</dbReference>
<dbReference type="PANTHER" id="PTHR47506">
    <property type="entry name" value="TRANSCRIPTIONAL REGULATORY PROTEIN"/>
    <property type="match status" value="1"/>
</dbReference>
<dbReference type="RefSeq" id="WP_011830106.1">
    <property type="nucleotide sequence ID" value="NC_008825.1"/>
</dbReference>
<dbReference type="HOGENOM" id="CLU_069356_28_1_4"/>
<feature type="domain" description="HTH tetR-type" evidence="6">
    <location>
        <begin position="28"/>
        <end position="88"/>
    </location>
</feature>
<dbReference type="SUPFAM" id="SSF48498">
    <property type="entry name" value="Tetracyclin repressor-like, C-terminal domain"/>
    <property type="match status" value="1"/>
</dbReference>
<keyword evidence="8" id="KW-1185">Reference proteome</keyword>
<evidence type="ECO:0000256" key="1">
    <source>
        <dbReference type="ARBA" id="ARBA00023015"/>
    </source>
</evidence>
<dbReference type="GO" id="GO:0003677">
    <property type="term" value="F:DNA binding"/>
    <property type="evidence" value="ECO:0007669"/>
    <property type="project" value="UniProtKB-UniRule"/>
</dbReference>
<dbReference type="Pfam" id="PF16925">
    <property type="entry name" value="TetR_C_13"/>
    <property type="match status" value="1"/>
</dbReference>
<dbReference type="InterPro" id="IPR036271">
    <property type="entry name" value="Tet_transcr_reg_TetR-rel_C_sf"/>
</dbReference>
<dbReference type="STRING" id="420662.Mpe_A2518"/>
<dbReference type="PROSITE" id="PS50977">
    <property type="entry name" value="HTH_TETR_2"/>
    <property type="match status" value="1"/>
</dbReference>
<dbReference type="InterPro" id="IPR001647">
    <property type="entry name" value="HTH_TetR"/>
</dbReference>
<sequence>MPASSLAPDRARPVAVRRSHAERGDARDGTRARLVRAGIEAVLERGWAASGVDAVLRSAGVPKGSFYHYFPSKDDFGYAVLEGYQAFFLKRLERCFGGEAPTVRHVDAQFAAFLAESLEGMARHGWQRGCLVGALGQELGGLHEGFRQRLLASLDEWGEVLARALAAAQARGEVRRGLDPALAARGFWTAWEGAVLRARLARDGAPLEAAIADFRRLVAPD</sequence>
<dbReference type="InterPro" id="IPR011075">
    <property type="entry name" value="TetR_C"/>
</dbReference>
<reference evidence="7 8" key="1">
    <citation type="journal article" date="2007" name="J. Bacteriol.">
        <title>Whole-genome analysis of the methyl tert-butyl ether-degrading beta-proteobacterium Methylibium petroleiphilum PM1.</title>
        <authorList>
            <person name="Kane S.R."/>
            <person name="Chakicherla A.Y."/>
            <person name="Chain P.S.G."/>
            <person name="Schmidt R."/>
            <person name="Shin M.W."/>
            <person name="Legler T.C."/>
            <person name="Scow K.M."/>
            <person name="Larimer F.W."/>
            <person name="Lucas S.M."/>
            <person name="Richardson P.M."/>
            <person name="Hristova K.R."/>
        </authorList>
    </citation>
    <scope>NUCLEOTIDE SEQUENCE [LARGE SCALE GENOMIC DNA]</scope>
    <source>
        <strain evidence="8">ATCC BAA-1232 / LMG 22953 / PM1</strain>
    </source>
</reference>
<feature type="DNA-binding region" description="H-T-H motif" evidence="4">
    <location>
        <begin position="51"/>
        <end position="70"/>
    </location>
</feature>
<dbReference type="PANTHER" id="PTHR47506:SF6">
    <property type="entry name" value="HTH-TYPE TRANSCRIPTIONAL REPRESSOR NEMR"/>
    <property type="match status" value="1"/>
</dbReference>
<evidence type="ECO:0000313" key="7">
    <source>
        <dbReference type="EMBL" id="ABM95473.1"/>
    </source>
</evidence>
<protein>
    <submittedName>
        <fullName evidence="7">Transcriptional regulator, TetR family</fullName>
    </submittedName>
</protein>
<gene>
    <name evidence="7" type="ordered locus">Mpe_A2518</name>
</gene>
<dbReference type="Gene3D" id="1.10.357.10">
    <property type="entry name" value="Tetracycline Repressor, domain 2"/>
    <property type="match status" value="1"/>
</dbReference>
<dbReference type="AlphaFoldDB" id="A2SIT4"/>
<dbReference type="Proteomes" id="UP000000366">
    <property type="component" value="Chromosome"/>
</dbReference>
<evidence type="ECO:0000256" key="5">
    <source>
        <dbReference type="SAM" id="MobiDB-lite"/>
    </source>
</evidence>
<dbReference type="EMBL" id="CP000555">
    <property type="protein sequence ID" value="ABM95473.1"/>
    <property type="molecule type" value="Genomic_DNA"/>
</dbReference>
<evidence type="ECO:0000256" key="3">
    <source>
        <dbReference type="ARBA" id="ARBA00023163"/>
    </source>
</evidence>